<feature type="transmembrane region" description="Helical" evidence="9">
    <location>
        <begin position="384"/>
        <end position="405"/>
    </location>
</feature>
<keyword evidence="6 9" id="KW-1133">Transmembrane helix</keyword>
<comment type="subcellular location">
    <subcellularLocation>
        <location evidence="1">Cell membrane</location>
        <topology evidence="1">Multi-pass membrane protein</topology>
    </subcellularLocation>
</comment>
<dbReference type="CDD" id="cd17503">
    <property type="entry name" value="MFS_LmrB_MDR_like"/>
    <property type="match status" value="1"/>
</dbReference>
<dbReference type="Gene3D" id="1.20.1720.10">
    <property type="entry name" value="Multidrug resistance protein D"/>
    <property type="match status" value="1"/>
</dbReference>
<feature type="region of interest" description="Disordered" evidence="8">
    <location>
        <begin position="549"/>
        <end position="582"/>
    </location>
</feature>
<keyword evidence="14" id="KW-1185">Reference proteome</keyword>
<keyword evidence="7 9" id="KW-0472">Membrane</keyword>
<dbReference type="Gene3D" id="1.20.1250.20">
    <property type="entry name" value="MFS general substrate transporter like domains"/>
    <property type="match status" value="1"/>
</dbReference>
<evidence type="ECO:0000313" key="14">
    <source>
        <dbReference type="Proteomes" id="UP000471672"/>
    </source>
</evidence>
<feature type="transmembrane region" description="Helical" evidence="9">
    <location>
        <begin position="221"/>
        <end position="241"/>
    </location>
</feature>
<dbReference type="Pfam" id="PF07690">
    <property type="entry name" value="MFS_1"/>
    <property type="match status" value="1"/>
</dbReference>
<dbReference type="AlphaFoldDB" id="A0A6N7ZFW8"/>
<reference evidence="11 13" key="1">
    <citation type="submission" date="2019-11" db="EMBL/GenBank/DDBJ databases">
        <title>Cellulosimicrobium composti sp. nov. isolated from a compost.</title>
        <authorList>
            <person name="Yang Y."/>
        </authorList>
    </citation>
    <scope>NUCLEOTIDE SEQUENCE [LARGE SCALE GENOMIC DNA]</scope>
    <source>
        <strain evidence="11 13">BIT-GX5</strain>
    </source>
</reference>
<keyword evidence="4" id="KW-1003">Cell membrane</keyword>
<dbReference type="PANTHER" id="PTHR42718:SF9">
    <property type="entry name" value="MAJOR FACILITATOR SUPERFAMILY MULTIDRUG TRANSPORTER MFSC"/>
    <property type="match status" value="1"/>
</dbReference>
<accession>A0A6N7ZFW8</accession>
<feature type="transmembrane region" description="Helical" evidence="9">
    <location>
        <begin position="278"/>
        <end position="297"/>
    </location>
</feature>
<feature type="transmembrane region" description="Helical" evidence="9">
    <location>
        <begin position="91"/>
        <end position="119"/>
    </location>
</feature>
<comment type="similarity">
    <text evidence="2">Belongs to the major facilitator superfamily. EmrB family.</text>
</comment>
<evidence type="ECO:0000256" key="9">
    <source>
        <dbReference type="SAM" id="Phobius"/>
    </source>
</evidence>
<evidence type="ECO:0000313" key="13">
    <source>
        <dbReference type="Proteomes" id="UP000440668"/>
    </source>
</evidence>
<dbReference type="SUPFAM" id="SSF103473">
    <property type="entry name" value="MFS general substrate transporter"/>
    <property type="match status" value="1"/>
</dbReference>
<dbReference type="GO" id="GO:0005886">
    <property type="term" value="C:plasma membrane"/>
    <property type="evidence" value="ECO:0007669"/>
    <property type="project" value="UniProtKB-SubCell"/>
</dbReference>
<feature type="transmembrane region" description="Helical" evidence="9">
    <location>
        <begin position="309"/>
        <end position="329"/>
    </location>
</feature>
<feature type="transmembrane region" description="Helical" evidence="9">
    <location>
        <begin position="526"/>
        <end position="544"/>
    </location>
</feature>
<dbReference type="PRINTS" id="PR01036">
    <property type="entry name" value="TCRTETB"/>
</dbReference>
<evidence type="ECO:0000256" key="1">
    <source>
        <dbReference type="ARBA" id="ARBA00004651"/>
    </source>
</evidence>
<feature type="transmembrane region" description="Helical" evidence="9">
    <location>
        <begin position="158"/>
        <end position="185"/>
    </location>
</feature>
<evidence type="ECO:0000313" key="12">
    <source>
        <dbReference type="EMBL" id="NDO90150.1"/>
    </source>
</evidence>
<evidence type="ECO:0000256" key="3">
    <source>
        <dbReference type="ARBA" id="ARBA00022448"/>
    </source>
</evidence>
<dbReference type="Proteomes" id="UP000440668">
    <property type="component" value="Unassembled WGS sequence"/>
</dbReference>
<protein>
    <submittedName>
        <fullName evidence="11">DHA2 family efflux MFS transporter permease subunit</fullName>
    </submittedName>
    <submittedName>
        <fullName evidence="12">Multidrug efflux MFS transporter</fullName>
    </submittedName>
</protein>
<sequence>MSSGRTGYGSSWPTPHAPSPGPPTPAARRPRTDTVVACSARDPVLPPRSPPCPRPGPTRARAATDASGDPVTAPSTHDTSTPVDRLPRADFLVIALLLGSAFVVILNETTMSVALAPLMADLGITASTGQWLTTAFMLTMAVVIPATGFLLQRLGTRGAYLLAMSLFSAGTLLAAVSPGFAWLLVGRVVQASGTAVMMPLLMTTIMTLVPPSIRGKIMGNISIVMAAAPALGPSLSGLILNSLSWRWVFGIVLPIALVALLLGFLYIRDVADRTHSRLDPFSLVLAAFAFGGLVYGLSSIGEAARHTPVVPPAVPIAFGALALGAFVWRQLVLQRENRALLDLRVFTQRGFSVPLGIMAVGMVAMFGSLILLPLFLQDAMGLEPLATGLIVLPGGLLMGLLGPTVGRLYDRVGPRPLVIPGVSVVAVALAAFTTIHATSSPWFVLALHVTLSLGLAFMFTPLFTSALSALAPHQYSHGSASIGTVQQLAGAAGTAMFVAVMTTRSLAYADAGASPRVALAEGVGDAFVWGTAVMLVAVGLSFLLRRSPAQPHGPGHGPAEATTADVPADSAPVEAAVATDDA</sequence>
<evidence type="ECO:0000256" key="4">
    <source>
        <dbReference type="ARBA" id="ARBA00022475"/>
    </source>
</evidence>
<dbReference type="InterPro" id="IPR036259">
    <property type="entry name" value="MFS_trans_sf"/>
</dbReference>
<dbReference type="InterPro" id="IPR004638">
    <property type="entry name" value="EmrB-like"/>
</dbReference>
<dbReference type="InterPro" id="IPR020846">
    <property type="entry name" value="MFS_dom"/>
</dbReference>
<feature type="transmembrane region" description="Helical" evidence="9">
    <location>
        <begin position="417"/>
        <end position="436"/>
    </location>
</feature>
<feature type="region of interest" description="Disordered" evidence="8">
    <location>
        <begin position="1"/>
        <end position="82"/>
    </location>
</feature>
<dbReference type="Proteomes" id="UP000471672">
    <property type="component" value="Unassembled WGS sequence"/>
</dbReference>
<dbReference type="GO" id="GO:0022857">
    <property type="term" value="F:transmembrane transporter activity"/>
    <property type="evidence" value="ECO:0007669"/>
    <property type="project" value="InterPro"/>
</dbReference>
<feature type="transmembrane region" description="Helical" evidence="9">
    <location>
        <begin position="350"/>
        <end position="372"/>
    </location>
</feature>
<keyword evidence="3" id="KW-0813">Transport</keyword>
<dbReference type="EMBL" id="JAAFAN010000037">
    <property type="protein sequence ID" value="NDO90150.1"/>
    <property type="molecule type" value="Genomic_DNA"/>
</dbReference>
<reference evidence="12" key="2">
    <citation type="submission" date="2020-01" db="EMBL/GenBank/DDBJ databases">
        <authorList>
            <person name="Aviles F."/>
            <person name="Meyer T.E."/>
            <person name="Kyndt J.A."/>
        </authorList>
    </citation>
    <scope>NUCLEOTIDE SEQUENCE</scope>
    <source>
        <strain evidence="12">SE3</strain>
    </source>
</reference>
<feature type="compositionally biased region" description="Pro residues" evidence="8">
    <location>
        <begin position="44"/>
        <end position="56"/>
    </location>
</feature>
<dbReference type="InterPro" id="IPR011701">
    <property type="entry name" value="MFS"/>
</dbReference>
<reference evidence="12 14" key="3">
    <citation type="journal article" date="2021" name="Arch. Microbiol.">
        <title>Cellulosimicrobium fucosivorans sp. nov., isolated from San Elijo Lagoon, contains a fucose metabolic pathway linked to carotenoid production.</title>
        <authorList>
            <person name="Aviles F.A."/>
            <person name="Kyndt J.A."/>
        </authorList>
    </citation>
    <scope>NUCLEOTIDE SEQUENCE [LARGE SCALE GENOMIC DNA]</scope>
    <source>
        <strain evidence="12 14">SE3</strain>
    </source>
</reference>
<evidence type="ECO:0000256" key="6">
    <source>
        <dbReference type="ARBA" id="ARBA00022989"/>
    </source>
</evidence>
<feature type="compositionally biased region" description="Pro residues" evidence="8">
    <location>
        <begin position="15"/>
        <end position="25"/>
    </location>
</feature>
<feature type="transmembrane region" description="Helical" evidence="9">
    <location>
        <begin position="488"/>
        <end position="506"/>
    </location>
</feature>
<evidence type="ECO:0000259" key="10">
    <source>
        <dbReference type="PROSITE" id="PS50850"/>
    </source>
</evidence>
<organism evidence="11 13">
    <name type="scientific">Cellulosimicrobium composti</name>
    <dbReference type="NCBI Taxonomy" id="2672572"/>
    <lineage>
        <taxon>Bacteria</taxon>
        <taxon>Bacillati</taxon>
        <taxon>Actinomycetota</taxon>
        <taxon>Actinomycetes</taxon>
        <taxon>Micrococcales</taxon>
        <taxon>Promicromonosporaceae</taxon>
        <taxon>Cellulosimicrobium</taxon>
    </lineage>
</organism>
<feature type="transmembrane region" description="Helical" evidence="9">
    <location>
        <begin position="442"/>
        <end position="467"/>
    </location>
</feature>
<evidence type="ECO:0000256" key="5">
    <source>
        <dbReference type="ARBA" id="ARBA00022692"/>
    </source>
</evidence>
<evidence type="ECO:0000256" key="2">
    <source>
        <dbReference type="ARBA" id="ARBA00008537"/>
    </source>
</evidence>
<keyword evidence="5 9" id="KW-0812">Transmembrane</keyword>
<proteinExistence type="inferred from homology"/>
<feature type="transmembrane region" description="Helical" evidence="9">
    <location>
        <begin position="131"/>
        <end position="151"/>
    </location>
</feature>
<comment type="caution">
    <text evidence="11">The sequence shown here is derived from an EMBL/GenBank/DDBJ whole genome shotgun (WGS) entry which is preliminary data.</text>
</comment>
<name>A0A6N7ZFW8_9MICO</name>
<feature type="transmembrane region" description="Helical" evidence="9">
    <location>
        <begin position="191"/>
        <end position="209"/>
    </location>
</feature>
<dbReference type="NCBIfam" id="TIGR00711">
    <property type="entry name" value="efflux_EmrB"/>
    <property type="match status" value="1"/>
</dbReference>
<feature type="transmembrane region" description="Helical" evidence="9">
    <location>
        <begin position="247"/>
        <end position="266"/>
    </location>
</feature>
<dbReference type="PROSITE" id="PS50850">
    <property type="entry name" value="MFS"/>
    <property type="match status" value="1"/>
</dbReference>
<gene>
    <name evidence="11" type="ORF">GJV82_05240</name>
    <name evidence="12" type="ORF">GYH36_11855</name>
</gene>
<evidence type="ECO:0000256" key="8">
    <source>
        <dbReference type="SAM" id="MobiDB-lite"/>
    </source>
</evidence>
<feature type="compositionally biased region" description="Polar residues" evidence="8">
    <location>
        <begin position="73"/>
        <end position="82"/>
    </location>
</feature>
<feature type="domain" description="Major facilitator superfamily (MFS) profile" evidence="10">
    <location>
        <begin position="93"/>
        <end position="549"/>
    </location>
</feature>
<dbReference type="EMBL" id="WMKA01000007">
    <property type="protein sequence ID" value="MTG88354.1"/>
    <property type="molecule type" value="Genomic_DNA"/>
</dbReference>
<feature type="compositionally biased region" description="Polar residues" evidence="8">
    <location>
        <begin position="1"/>
        <end position="12"/>
    </location>
</feature>
<evidence type="ECO:0000313" key="11">
    <source>
        <dbReference type="EMBL" id="MTG88354.1"/>
    </source>
</evidence>
<evidence type="ECO:0000256" key="7">
    <source>
        <dbReference type="ARBA" id="ARBA00023136"/>
    </source>
</evidence>
<dbReference type="PANTHER" id="PTHR42718">
    <property type="entry name" value="MAJOR FACILITATOR SUPERFAMILY MULTIDRUG TRANSPORTER MFSC"/>
    <property type="match status" value="1"/>
</dbReference>